<evidence type="ECO:0000256" key="3">
    <source>
        <dbReference type="ARBA" id="ARBA00023163"/>
    </source>
</evidence>
<evidence type="ECO:0000313" key="5">
    <source>
        <dbReference type="Proteomes" id="UP000251241"/>
    </source>
</evidence>
<gene>
    <name evidence="4" type="primary">btr_10</name>
    <name evidence="4" type="ORF">NCTC11343_05380</name>
</gene>
<dbReference type="Gene3D" id="1.10.10.60">
    <property type="entry name" value="Homeodomain-like"/>
    <property type="match status" value="1"/>
</dbReference>
<dbReference type="Pfam" id="PF12833">
    <property type="entry name" value="HTH_18"/>
    <property type="match status" value="1"/>
</dbReference>
<keyword evidence="1" id="KW-0805">Transcription regulation</keyword>
<dbReference type="GO" id="GO:0003700">
    <property type="term" value="F:DNA-binding transcription factor activity"/>
    <property type="evidence" value="ECO:0007669"/>
    <property type="project" value="InterPro"/>
</dbReference>
<dbReference type="Proteomes" id="UP000251241">
    <property type="component" value="Unassembled WGS sequence"/>
</dbReference>
<dbReference type="SUPFAM" id="SSF46689">
    <property type="entry name" value="Homeodomain-like"/>
    <property type="match status" value="1"/>
</dbReference>
<reference evidence="4 5" key="1">
    <citation type="submission" date="2018-06" db="EMBL/GenBank/DDBJ databases">
        <authorList>
            <consortium name="Pathogen Informatics"/>
            <person name="Doyle S."/>
        </authorList>
    </citation>
    <scope>NUCLEOTIDE SEQUENCE [LARGE SCALE GENOMIC DNA]</scope>
    <source>
        <strain evidence="4 5">NCTC11343</strain>
    </source>
</reference>
<sequence length="281" mass="32305">MISVFTERALLRKVKVGDSFSPQKTTIVIIEKGSISIKSNELIHHYKKGNLGMIIPNNVYKVNAFTDDVKAYFILIDRDELNNKTSFAFNKYEMQQALRSSNNNIEKVSDNAFAHILNLCEQLFYYNQEEKEITFSQQIKLSLFTSLVYILVGDFLQGKGKDINILENSRKESITMKFLQLVSINFMKEKELKFYADKLLISSKYLSNTVREITNQPPSKFITEALLNNAKILLLNSDNSIKEISNELDFSDQYAFGKFFKKHTGLSPSNFKKTNKLVDAI</sequence>
<evidence type="ECO:0000313" key="4">
    <source>
        <dbReference type="EMBL" id="SPZ94560.1"/>
    </source>
</evidence>
<dbReference type="AlphaFoldDB" id="A0A2X2LYB0"/>
<dbReference type="EMBL" id="UAUU01000011">
    <property type="protein sequence ID" value="SPZ94560.1"/>
    <property type="molecule type" value="Genomic_DNA"/>
</dbReference>
<dbReference type="GO" id="GO:0043565">
    <property type="term" value="F:sequence-specific DNA binding"/>
    <property type="evidence" value="ECO:0007669"/>
    <property type="project" value="InterPro"/>
</dbReference>
<evidence type="ECO:0000256" key="2">
    <source>
        <dbReference type="ARBA" id="ARBA00023125"/>
    </source>
</evidence>
<dbReference type="PANTHER" id="PTHR43280">
    <property type="entry name" value="ARAC-FAMILY TRANSCRIPTIONAL REGULATOR"/>
    <property type="match status" value="1"/>
</dbReference>
<dbReference type="SMART" id="SM00342">
    <property type="entry name" value="HTH_ARAC"/>
    <property type="match status" value="1"/>
</dbReference>
<keyword evidence="3" id="KW-0804">Transcription</keyword>
<evidence type="ECO:0000256" key="1">
    <source>
        <dbReference type="ARBA" id="ARBA00023015"/>
    </source>
</evidence>
<keyword evidence="2" id="KW-0238">DNA-binding</keyword>
<accession>A0A2X2LYB0</accession>
<dbReference type="PANTHER" id="PTHR43280:SF32">
    <property type="entry name" value="TRANSCRIPTIONAL REGULATORY PROTEIN"/>
    <property type="match status" value="1"/>
</dbReference>
<protein>
    <submittedName>
        <fullName evidence="4">Bacillibactin transport regulator</fullName>
    </submittedName>
</protein>
<dbReference type="InterPro" id="IPR009057">
    <property type="entry name" value="Homeodomain-like_sf"/>
</dbReference>
<dbReference type="GeneID" id="97180180"/>
<name>A0A2X2LYB0_SPHMU</name>
<proteinExistence type="predicted"/>
<organism evidence="4 5">
    <name type="scientific">Sphingobacterium multivorum</name>
    <dbReference type="NCBI Taxonomy" id="28454"/>
    <lineage>
        <taxon>Bacteria</taxon>
        <taxon>Pseudomonadati</taxon>
        <taxon>Bacteroidota</taxon>
        <taxon>Sphingobacteriia</taxon>
        <taxon>Sphingobacteriales</taxon>
        <taxon>Sphingobacteriaceae</taxon>
        <taxon>Sphingobacterium</taxon>
    </lineage>
</organism>
<dbReference type="RefSeq" id="WP_002978209.1">
    <property type="nucleotide sequence ID" value="NZ_CP069793.1"/>
</dbReference>
<dbReference type="InterPro" id="IPR018060">
    <property type="entry name" value="HTH_AraC"/>
</dbReference>
<dbReference type="PROSITE" id="PS01124">
    <property type="entry name" value="HTH_ARAC_FAMILY_2"/>
    <property type="match status" value="1"/>
</dbReference>